<comment type="caution">
    <text evidence="3">The sequence shown here is derived from an EMBL/GenBank/DDBJ whole genome shotgun (WGS) entry which is preliminary data.</text>
</comment>
<accession>A0A7I9VQ71</accession>
<dbReference type="EMBL" id="BJTG01000008">
    <property type="protein sequence ID" value="GEJ58545.1"/>
    <property type="molecule type" value="Genomic_DNA"/>
</dbReference>
<proteinExistence type="predicted"/>
<evidence type="ECO:0000313" key="3">
    <source>
        <dbReference type="EMBL" id="GEJ58545.1"/>
    </source>
</evidence>
<feature type="transmembrane region" description="Helical" evidence="2">
    <location>
        <begin position="279"/>
        <end position="302"/>
    </location>
</feature>
<feature type="compositionally biased region" description="Pro residues" evidence="1">
    <location>
        <begin position="453"/>
        <end position="465"/>
    </location>
</feature>
<dbReference type="RefSeq" id="WP_176067206.1">
    <property type="nucleotide sequence ID" value="NZ_BJTG01000008.1"/>
</dbReference>
<organism evidence="3 4">
    <name type="scientific">Anaeromyxobacter diazotrophicus</name>
    <dbReference type="NCBI Taxonomy" id="2590199"/>
    <lineage>
        <taxon>Bacteria</taxon>
        <taxon>Pseudomonadati</taxon>
        <taxon>Myxococcota</taxon>
        <taxon>Myxococcia</taxon>
        <taxon>Myxococcales</taxon>
        <taxon>Cystobacterineae</taxon>
        <taxon>Anaeromyxobacteraceae</taxon>
        <taxon>Anaeromyxobacter</taxon>
    </lineage>
</organism>
<reference evidence="4" key="1">
    <citation type="journal article" date="2020" name="Appl. Environ. Microbiol.">
        <title>Diazotrophic Anaeromyxobacter Isolates from Soils.</title>
        <authorList>
            <person name="Masuda Y."/>
            <person name="Yamanaka H."/>
            <person name="Xu Z.X."/>
            <person name="Shiratori Y."/>
            <person name="Aono T."/>
            <person name="Amachi S."/>
            <person name="Senoo K."/>
            <person name="Itoh H."/>
        </authorList>
    </citation>
    <scope>NUCLEOTIDE SEQUENCE [LARGE SCALE GENOMIC DNA]</scope>
    <source>
        <strain evidence="4">R267</strain>
    </source>
</reference>
<evidence type="ECO:0000256" key="1">
    <source>
        <dbReference type="SAM" id="MobiDB-lite"/>
    </source>
</evidence>
<protein>
    <submittedName>
        <fullName evidence="3">Uncharacterized protein</fullName>
    </submittedName>
</protein>
<name>A0A7I9VQ71_9BACT</name>
<feature type="region of interest" description="Disordered" evidence="1">
    <location>
        <begin position="447"/>
        <end position="478"/>
    </location>
</feature>
<keyword evidence="4" id="KW-1185">Reference proteome</keyword>
<feature type="region of interest" description="Disordered" evidence="1">
    <location>
        <begin position="163"/>
        <end position="190"/>
    </location>
</feature>
<keyword evidence="2" id="KW-0812">Transmembrane</keyword>
<feature type="region of interest" description="Disordered" evidence="1">
    <location>
        <begin position="1"/>
        <end position="20"/>
    </location>
</feature>
<dbReference type="Proteomes" id="UP000503640">
    <property type="component" value="Unassembled WGS sequence"/>
</dbReference>
<keyword evidence="2" id="KW-1133">Transmembrane helix</keyword>
<dbReference type="AlphaFoldDB" id="A0A7I9VQ71"/>
<sequence length="478" mass="52071">MTPQTNKTPTAPADPGPGKNPLLWLRERLAELRAPRAAPAVRLPRRARIAPMRVSWLSSFWSARQAVRSGIAVEDFLQHRLSQRVAALPVPPARLPVAITVEERGAILTVTQQPQARRAPWLESFLRAEGAAALAPEIQLAQADVARLAARLEGQRRRVDELGRELEDATRGQELADPADEAQAAQMGRPPVPPPVGFGLQLFGLALLLAETWQLAVPCLEAAGIRTLDLQAELHRNPVGLVLGGVFALGASASLFLFAHLALRRGRDLFGEQPGRRRLWAGLAATGALALAVSMAWSIAGMRPGASHPVNLEYARVTLFLVALAIPLTTAWLMQLAKRMGEERGEALARARAWDHEHYRSFAELSRRAAALGEEERRLMRLEAERLLAVRRLRALQQRSISAERVAADAADEEEQELARLGQAIAASLELDRYEYVRQSAARGLPVEHRPLSGPPVGPNTPPPVRRGDVGHGLGLAS</sequence>
<evidence type="ECO:0000313" key="4">
    <source>
        <dbReference type="Proteomes" id="UP000503640"/>
    </source>
</evidence>
<keyword evidence="2" id="KW-0472">Membrane</keyword>
<feature type="transmembrane region" description="Helical" evidence="2">
    <location>
        <begin position="239"/>
        <end position="258"/>
    </location>
</feature>
<gene>
    <name evidence="3" type="ORF">AMYX_32860</name>
</gene>
<evidence type="ECO:0000256" key="2">
    <source>
        <dbReference type="SAM" id="Phobius"/>
    </source>
</evidence>
<feature type="transmembrane region" description="Helical" evidence="2">
    <location>
        <begin position="314"/>
        <end position="334"/>
    </location>
</feature>